<dbReference type="OrthoDB" id="2855464at2759"/>
<protein>
    <submittedName>
        <fullName evidence="2">Uncharacterized protein</fullName>
    </submittedName>
</protein>
<feature type="region of interest" description="Disordered" evidence="1">
    <location>
        <begin position="72"/>
        <end position="110"/>
    </location>
</feature>
<keyword evidence="3" id="KW-1185">Reference proteome</keyword>
<dbReference type="AlphaFoldDB" id="A0A9P5XXD2"/>
<organism evidence="2 3">
    <name type="scientific">Collybia nuda</name>
    <dbReference type="NCBI Taxonomy" id="64659"/>
    <lineage>
        <taxon>Eukaryota</taxon>
        <taxon>Fungi</taxon>
        <taxon>Dikarya</taxon>
        <taxon>Basidiomycota</taxon>
        <taxon>Agaricomycotina</taxon>
        <taxon>Agaricomycetes</taxon>
        <taxon>Agaricomycetidae</taxon>
        <taxon>Agaricales</taxon>
        <taxon>Tricholomatineae</taxon>
        <taxon>Clitocybaceae</taxon>
        <taxon>Collybia</taxon>
    </lineage>
</organism>
<accession>A0A9P5XXD2</accession>
<sequence length="353" mass="40420">MGRSGRPFDKLSIERWQIPFPPDSCKRCEYIFEYPEDAPLDQIIQVVYEHQRSCFSGPRLLRNKEVTNANEGYIREGEDLPPATTKRTRNTQQVPPEPHKRRKKNVMDEKTRRLLIERDSWGRNATSKSVECRGCGKTIKLDKRSQYYPGLWHKHRNKCPEIQRLAAQGGKVTNALPETSIGDQQAPTRESTPPSADESISEKSATRERVLRWAATLGPQYEVVTSHPDTPRIFEQQSDANSIEDVVARIKRPVHASNSPIITTISIWIGYSDEASNWRKSLSESGRDDNQETTLRPEEPEEKRRRNRYLSKRECIKTYKGGTFMDKQGVAFSEDVIQAALCLVSMKSRTSVS</sequence>
<dbReference type="Proteomes" id="UP000807353">
    <property type="component" value="Unassembled WGS sequence"/>
</dbReference>
<evidence type="ECO:0000313" key="3">
    <source>
        <dbReference type="Proteomes" id="UP000807353"/>
    </source>
</evidence>
<feature type="compositionally biased region" description="Polar residues" evidence="1">
    <location>
        <begin position="181"/>
        <end position="194"/>
    </location>
</feature>
<name>A0A9P5XXD2_9AGAR</name>
<evidence type="ECO:0000256" key="1">
    <source>
        <dbReference type="SAM" id="MobiDB-lite"/>
    </source>
</evidence>
<feature type="region of interest" description="Disordered" evidence="1">
    <location>
        <begin position="174"/>
        <end position="205"/>
    </location>
</feature>
<proteinExistence type="predicted"/>
<comment type="caution">
    <text evidence="2">The sequence shown here is derived from an EMBL/GenBank/DDBJ whole genome shotgun (WGS) entry which is preliminary data.</text>
</comment>
<evidence type="ECO:0000313" key="2">
    <source>
        <dbReference type="EMBL" id="KAF9458535.1"/>
    </source>
</evidence>
<gene>
    <name evidence="2" type="ORF">BDZ94DRAFT_101065</name>
</gene>
<reference evidence="2" key="1">
    <citation type="submission" date="2020-11" db="EMBL/GenBank/DDBJ databases">
        <authorList>
            <consortium name="DOE Joint Genome Institute"/>
            <person name="Ahrendt S."/>
            <person name="Riley R."/>
            <person name="Andreopoulos W."/>
            <person name="Labutti K."/>
            <person name="Pangilinan J."/>
            <person name="Ruiz-Duenas F.J."/>
            <person name="Barrasa J.M."/>
            <person name="Sanchez-Garcia M."/>
            <person name="Camarero S."/>
            <person name="Miyauchi S."/>
            <person name="Serrano A."/>
            <person name="Linde D."/>
            <person name="Babiker R."/>
            <person name="Drula E."/>
            <person name="Ayuso-Fernandez I."/>
            <person name="Pacheco R."/>
            <person name="Padilla G."/>
            <person name="Ferreira P."/>
            <person name="Barriuso J."/>
            <person name="Kellner H."/>
            <person name="Castanera R."/>
            <person name="Alfaro M."/>
            <person name="Ramirez L."/>
            <person name="Pisabarro A.G."/>
            <person name="Kuo A."/>
            <person name="Tritt A."/>
            <person name="Lipzen A."/>
            <person name="He G."/>
            <person name="Yan M."/>
            <person name="Ng V."/>
            <person name="Cullen D."/>
            <person name="Martin F."/>
            <person name="Rosso M.-N."/>
            <person name="Henrissat B."/>
            <person name="Hibbett D."/>
            <person name="Martinez A.T."/>
            <person name="Grigoriev I.V."/>
        </authorList>
    </citation>
    <scope>NUCLEOTIDE SEQUENCE</scope>
    <source>
        <strain evidence="2">CBS 247.69</strain>
    </source>
</reference>
<feature type="compositionally biased region" description="Basic and acidic residues" evidence="1">
    <location>
        <begin position="281"/>
        <end position="304"/>
    </location>
</feature>
<feature type="region of interest" description="Disordered" evidence="1">
    <location>
        <begin position="281"/>
        <end position="306"/>
    </location>
</feature>
<dbReference type="EMBL" id="MU150338">
    <property type="protein sequence ID" value="KAF9458535.1"/>
    <property type="molecule type" value="Genomic_DNA"/>
</dbReference>